<protein>
    <submittedName>
        <fullName evidence="1">Uncharacterized protein</fullName>
    </submittedName>
</protein>
<dbReference type="EMBL" id="RXGB01014660">
    <property type="protein sequence ID" value="TMW82991.1"/>
    <property type="molecule type" value="Genomic_DNA"/>
</dbReference>
<organism evidence="1">
    <name type="scientific">Solanum chilense</name>
    <name type="common">Tomato</name>
    <name type="synonym">Lycopersicon chilense</name>
    <dbReference type="NCBI Taxonomy" id="4083"/>
    <lineage>
        <taxon>Eukaryota</taxon>
        <taxon>Viridiplantae</taxon>
        <taxon>Streptophyta</taxon>
        <taxon>Embryophyta</taxon>
        <taxon>Tracheophyta</taxon>
        <taxon>Spermatophyta</taxon>
        <taxon>Magnoliopsida</taxon>
        <taxon>eudicotyledons</taxon>
        <taxon>Gunneridae</taxon>
        <taxon>Pentapetalae</taxon>
        <taxon>asterids</taxon>
        <taxon>lamiids</taxon>
        <taxon>Solanales</taxon>
        <taxon>Solanaceae</taxon>
        <taxon>Solanoideae</taxon>
        <taxon>Solaneae</taxon>
        <taxon>Solanum</taxon>
        <taxon>Solanum subgen. Lycopersicon</taxon>
    </lineage>
</organism>
<evidence type="ECO:0000313" key="1">
    <source>
        <dbReference type="EMBL" id="TMW82991.1"/>
    </source>
</evidence>
<accession>A0A6N2AP89</accession>
<comment type="caution">
    <text evidence="1">The sequence shown here is derived from an EMBL/GenBank/DDBJ whole genome shotgun (WGS) entry which is preliminary data.</text>
</comment>
<dbReference type="AlphaFoldDB" id="A0A6N2AP89"/>
<name>A0A6N2AP89_SOLCI</name>
<reference evidence="1" key="1">
    <citation type="submission" date="2019-05" db="EMBL/GenBank/DDBJ databases">
        <title>The de novo reference genome and transcriptome assemblies of the wild tomato species Solanum chilense.</title>
        <authorList>
            <person name="Stam R."/>
            <person name="Nosenko T."/>
            <person name="Hoerger A.C."/>
            <person name="Stephan W."/>
            <person name="Seidel M.A."/>
            <person name="Kuhn J.M.M."/>
            <person name="Haberer G."/>
            <person name="Tellier A."/>
        </authorList>
    </citation>
    <scope>NUCLEOTIDE SEQUENCE</scope>
    <source>
        <tissue evidence="1">Mature leaves</tissue>
    </source>
</reference>
<gene>
    <name evidence="1" type="ORF">EJD97_003425</name>
</gene>
<sequence>MTVSTNRIHIQGLYKRPQKISTFLTSESGSPKKWCAIAYENCRNKGYARFGARFTFKIGRTGREGRRYA</sequence>
<proteinExistence type="predicted"/>